<keyword evidence="3" id="KW-1185">Reference proteome</keyword>
<evidence type="ECO:0000313" key="3">
    <source>
        <dbReference type="Proteomes" id="UP001208570"/>
    </source>
</evidence>
<dbReference type="Proteomes" id="UP001208570">
    <property type="component" value="Unassembled WGS sequence"/>
</dbReference>
<sequence length="681" mass="74832">MSSCSVTTTATNLVQQHPVVDLFTDIDHRLATRVRKQLDVGCGDNTEPSRRNAHVDNHVINSLRDLPHSAPNPRSARLGSAPSGSRLPEKELFIRYRHVYAGRGGWFKGSMSSSTIINNNNNSSSNNNNKKGSSYDNNNDTNRKSNNINGNGSAARQRDRREQLSKLAKRFRSGDHSNATWPTSTPSGDSDPATRNRPDNDAPESRDGGETSERKVPASRRLATRTCVSAPKNSASGGLGPCGRRTGSSIDWAVEWSSGGSVPIDKDHTEERTCRSAITDEDSQLANSRLVQTTTDRRQTTEIGQHLDGQNDADVDGNGRRLEPADDGTWSERQNCRLVNGCSEGGFCDETSSEPEPGTGHRARDVSRSTNDVDSPSLTSGRSKKSDAIEEASPPSGSSVGGGRVTCRLDGGDTRMTLLAQLSVEAQRALDETRQEMVSTDRKRCYGKTDRDRIPAEGAKKTPDYQDLSQSNKLLLQQVNLLNMPQNVTPSSSASIRQLPAVSSRHRQQESRKSLSDMSHFRSAYAKRQLKAAKSHPAEKGDAPEAGARVKARAPRVKVAHGPGESHIRHSTQGYGRRASLSQSGGRLPQITSIDTSKLPRESELPWNSAHDVRIPGVIQYNRKTTQRLLSREHSFQITPLGYDSRFSDLPIFTNEDDDTPNEVKTQAIEKCREWMQKYMS</sequence>
<accession>A0AAD9JZL9</accession>
<feature type="compositionally biased region" description="Basic and acidic residues" evidence="1">
    <location>
        <begin position="192"/>
        <end position="216"/>
    </location>
</feature>
<feature type="region of interest" description="Disordered" evidence="1">
    <location>
        <begin position="63"/>
        <end position="85"/>
    </location>
</feature>
<gene>
    <name evidence="2" type="ORF">LSH36_99g04043</name>
</gene>
<feature type="region of interest" description="Disordered" evidence="1">
    <location>
        <begin position="291"/>
        <end position="329"/>
    </location>
</feature>
<feature type="compositionally biased region" description="Polar residues" evidence="1">
    <location>
        <begin position="368"/>
        <end position="381"/>
    </location>
</feature>
<proteinExistence type="predicted"/>
<feature type="compositionally biased region" description="Polar residues" evidence="1">
    <location>
        <begin position="176"/>
        <end position="188"/>
    </location>
</feature>
<protein>
    <submittedName>
        <fullName evidence="2">Uncharacterized protein</fullName>
    </submittedName>
</protein>
<dbReference type="AlphaFoldDB" id="A0AAD9JZL9"/>
<feature type="compositionally biased region" description="Basic residues" evidence="1">
    <location>
        <begin position="550"/>
        <end position="559"/>
    </location>
</feature>
<feature type="region of interest" description="Disordered" evidence="1">
    <location>
        <begin position="486"/>
        <end position="605"/>
    </location>
</feature>
<reference evidence="2" key="1">
    <citation type="journal article" date="2023" name="Mol. Biol. Evol.">
        <title>Third-Generation Sequencing Reveals the Adaptive Role of the Epigenome in Three Deep-Sea Polychaetes.</title>
        <authorList>
            <person name="Perez M."/>
            <person name="Aroh O."/>
            <person name="Sun Y."/>
            <person name="Lan Y."/>
            <person name="Juniper S.K."/>
            <person name="Young C.R."/>
            <person name="Angers B."/>
            <person name="Qian P.Y."/>
        </authorList>
    </citation>
    <scope>NUCLEOTIDE SEQUENCE</scope>
    <source>
        <strain evidence="2">P08H-3</strain>
    </source>
</reference>
<feature type="compositionally biased region" description="Low complexity" evidence="1">
    <location>
        <begin position="118"/>
        <end position="149"/>
    </location>
</feature>
<evidence type="ECO:0000256" key="1">
    <source>
        <dbReference type="SAM" id="MobiDB-lite"/>
    </source>
</evidence>
<feature type="compositionally biased region" description="Polar residues" evidence="1">
    <location>
        <begin position="580"/>
        <end position="596"/>
    </location>
</feature>
<name>A0AAD9JZL9_9ANNE</name>
<dbReference type="EMBL" id="JAODUP010000099">
    <property type="protein sequence ID" value="KAK2162408.1"/>
    <property type="molecule type" value="Genomic_DNA"/>
</dbReference>
<comment type="caution">
    <text evidence="2">The sequence shown here is derived from an EMBL/GenBank/DDBJ whole genome shotgun (WGS) entry which is preliminary data.</text>
</comment>
<feature type="region of interest" description="Disordered" evidence="1">
    <location>
        <begin position="118"/>
        <end position="242"/>
    </location>
</feature>
<evidence type="ECO:0000313" key="2">
    <source>
        <dbReference type="EMBL" id="KAK2162408.1"/>
    </source>
</evidence>
<organism evidence="2 3">
    <name type="scientific">Paralvinella palmiformis</name>
    <dbReference type="NCBI Taxonomy" id="53620"/>
    <lineage>
        <taxon>Eukaryota</taxon>
        <taxon>Metazoa</taxon>
        <taxon>Spiralia</taxon>
        <taxon>Lophotrochozoa</taxon>
        <taxon>Annelida</taxon>
        <taxon>Polychaeta</taxon>
        <taxon>Sedentaria</taxon>
        <taxon>Canalipalpata</taxon>
        <taxon>Terebellida</taxon>
        <taxon>Terebelliformia</taxon>
        <taxon>Alvinellidae</taxon>
        <taxon>Paralvinella</taxon>
    </lineage>
</organism>
<feature type="region of interest" description="Disordered" evidence="1">
    <location>
        <begin position="348"/>
        <end position="408"/>
    </location>
</feature>